<evidence type="ECO:0000313" key="2">
    <source>
        <dbReference type="EMBL" id="RRR47117.1"/>
    </source>
</evidence>
<sequence>MDYMIINGLDTSTLADCHVLDFGKAQTSVERAELVEVYGANGQLHVSEGVYDGYNRTFIITLRHLSDAMRLIEVFQSENNTVEFGYLRDSLFYCDLVSSSYVPLGPHRWKVEITVTMHPFRYVKNPADVVLTSSGSIQNPGTVYSEPIIIIEGSGRVTLTIGQQVMELDLDTRATIDCRHKRQNIYDKNGAVKNTIRKRGPFFEIPVGRSGVATSGTVTKITIKGNWRYKV</sequence>
<dbReference type="EMBL" id="RSDG01000056">
    <property type="protein sequence ID" value="RRR47117.1"/>
    <property type="molecule type" value="Genomic_DNA"/>
</dbReference>
<accession>A0A0Z8G6T2</accession>
<evidence type="ECO:0000313" key="4">
    <source>
        <dbReference type="Proteomes" id="UP000273973"/>
    </source>
</evidence>
<proteinExistence type="predicted"/>
<reference evidence="2 4" key="3">
    <citation type="submission" date="2018-12" db="EMBL/GenBank/DDBJ databases">
        <title>Whole-genome sequences of fifteen clinical Streptococcus suis strains isolated from pigs between 2006 and 2018.</title>
        <authorList>
            <person name="Stevens M.J.A."/>
            <person name="Cernela N."/>
            <person name="Spoerry Serrano N."/>
            <person name="Schmitt S."/>
            <person name="Schrenzel J."/>
            <person name="Stephan R."/>
        </authorList>
    </citation>
    <scope>NUCLEOTIDE SEQUENCE [LARGE SCALE GENOMIC DNA]</scope>
    <source>
        <strain evidence="2 4">SS1014</strain>
    </source>
</reference>
<dbReference type="Proteomes" id="UP000273973">
    <property type="component" value="Unassembled WGS sequence"/>
</dbReference>
<dbReference type="RefSeq" id="WP_044775314.1">
    <property type="nucleotide sequence ID" value="NZ_CEFG01000167.1"/>
</dbReference>
<protein>
    <submittedName>
        <fullName evidence="1">Phage protein</fullName>
    </submittedName>
    <submittedName>
        <fullName evidence="2">Phage tail protein</fullName>
    </submittedName>
</protein>
<evidence type="ECO:0000313" key="1">
    <source>
        <dbReference type="EMBL" id="CYU93115.1"/>
    </source>
</evidence>
<gene>
    <name evidence="2" type="ORF">EJA00_07870</name>
    <name evidence="1" type="ORF">ERS132416_01121</name>
</gene>
<dbReference type="EMBL" id="FIHD01000017">
    <property type="protein sequence ID" value="CYU93115.1"/>
    <property type="molecule type" value="Genomic_DNA"/>
</dbReference>
<reference evidence="2 4" key="2">
    <citation type="submission" date="2018-11" db="EMBL/GenBank/DDBJ databases">
        <authorList>
            <person name="Stevens M.J."/>
            <person name="Cernela N."/>
            <person name="Spoerry Serrano N."/>
            <person name="Schmitt S."/>
            <person name="Schrenzel J."/>
            <person name="Stephan R."/>
        </authorList>
    </citation>
    <scope>NUCLEOTIDE SEQUENCE [LARGE SCALE GENOMIC DNA]</scope>
    <source>
        <strain evidence="2 4">SS1014</strain>
    </source>
</reference>
<dbReference type="Proteomes" id="UP000073494">
    <property type="component" value="Unassembled WGS sequence"/>
</dbReference>
<reference evidence="1 3" key="1">
    <citation type="submission" date="2016-02" db="EMBL/GenBank/DDBJ databases">
        <authorList>
            <consortium name="Pathogen Informatics"/>
        </authorList>
    </citation>
    <scope>NUCLEOTIDE SEQUENCE [LARGE SCALE GENOMIC DNA]</scope>
    <source>
        <strain evidence="1 3">LSS54</strain>
    </source>
</reference>
<evidence type="ECO:0000313" key="3">
    <source>
        <dbReference type="Proteomes" id="UP000073494"/>
    </source>
</evidence>
<name>A0A0Z8G6T2_STRSU</name>
<organism evidence="1 3">
    <name type="scientific">Streptococcus suis</name>
    <dbReference type="NCBI Taxonomy" id="1307"/>
    <lineage>
        <taxon>Bacteria</taxon>
        <taxon>Bacillati</taxon>
        <taxon>Bacillota</taxon>
        <taxon>Bacilli</taxon>
        <taxon>Lactobacillales</taxon>
        <taxon>Streptococcaceae</taxon>
        <taxon>Streptococcus</taxon>
    </lineage>
</organism>
<dbReference type="AlphaFoldDB" id="A0A0Z8G6T2"/>